<dbReference type="RefSeq" id="WP_201074399.1">
    <property type="nucleotide sequence ID" value="NZ_CP067420.1"/>
</dbReference>
<feature type="transmembrane region" description="Helical" evidence="6">
    <location>
        <begin position="211"/>
        <end position="229"/>
    </location>
</feature>
<organism evidence="7 8">
    <name type="scientific">Skermanella cutis</name>
    <dbReference type="NCBI Taxonomy" id="2775420"/>
    <lineage>
        <taxon>Bacteria</taxon>
        <taxon>Pseudomonadati</taxon>
        <taxon>Pseudomonadota</taxon>
        <taxon>Alphaproteobacteria</taxon>
        <taxon>Rhodospirillales</taxon>
        <taxon>Azospirillaceae</taxon>
        <taxon>Skermanella</taxon>
    </lineage>
</organism>
<evidence type="ECO:0000313" key="8">
    <source>
        <dbReference type="Proteomes" id="UP000595197"/>
    </source>
</evidence>
<dbReference type="EMBL" id="CP067420">
    <property type="protein sequence ID" value="QQP88880.1"/>
    <property type="molecule type" value="Genomic_DNA"/>
</dbReference>
<feature type="transmembrane region" description="Helical" evidence="6">
    <location>
        <begin position="129"/>
        <end position="149"/>
    </location>
</feature>
<feature type="transmembrane region" description="Helical" evidence="6">
    <location>
        <begin position="279"/>
        <end position="302"/>
    </location>
</feature>
<sequence length="367" mass="37546">MVNQTARLPGAAAPPFGSLPLDAIRSAAEAVLIPVGALLATAVLFGIFVALAGADPFETFELMYRGAFGTWFSWQNTLQRTAPLLLTALCVALPARLGLVIIGGEGALVIGGLCAAAAGMAMAGTPPWLLLGVMALAGMAAGGAWIALAGALRQFRGVNETISSLLLAYIAIALMNHMVEGPLRDPASLNKPSTPPLGESSMIGSMPGLDVHWGLAFGLVACVAAYVLMQRTTFGFGARMVGGNVRAARMAGLSVAKLTLVTCFLAGAAAGLAGMVEVAAVHGSANASLVAGYGYTGILIAFIARQNPLAVIPVALMFGGIAASGGLLQRRLDLPDATILVLQGIAFVMILASDTLYGRFRIFQPRG</sequence>
<protein>
    <submittedName>
        <fullName evidence="7">ABC transporter permease</fullName>
    </submittedName>
</protein>
<evidence type="ECO:0000256" key="4">
    <source>
        <dbReference type="ARBA" id="ARBA00022989"/>
    </source>
</evidence>
<keyword evidence="8" id="KW-1185">Reference proteome</keyword>
<name>A0ABX7B4Z6_9PROT</name>
<feature type="transmembrane region" description="Helical" evidence="6">
    <location>
        <begin position="161"/>
        <end position="179"/>
    </location>
</feature>
<keyword evidence="4 6" id="KW-1133">Transmembrane helix</keyword>
<gene>
    <name evidence="7" type="ORF">IGS68_23165</name>
</gene>
<feature type="transmembrane region" description="Helical" evidence="6">
    <location>
        <begin position="250"/>
        <end position="273"/>
    </location>
</feature>
<keyword evidence="2" id="KW-1003">Cell membrane</keyword>
<dbReference type="InterPro" id="IPR001851">
    <property type="entry name" value="ABC_transp_permease"/>
</dbReference>
<feature type="transmembrane region" description="Helical" evidence="6">
    <location>
        <begin position="31"/>
        <end position="54"/>
    </location>
</feature>
<reference evidence="7" key="1">
    <citation type="submission" date="2021-02" db="EMBL/GenBank/DDBJ databases">
        <title>Skermanella TT6 skin isolate.</title>
        <authorList>
            <person name="Lee K."/>
            <person name="Ganzorig M."/>
        </authorList>
    </citation>
    <scope>NUCLEOTIDE SEQUENCE</scope>
    <source>
        <strain evidence="7">TT6</strain>
    </source>
</reference>
<keyword evidence="5 6" id="KW-0472">Membrane</keyword>
<evidence type="ECO:0000256" key="3">
    <source>
        <dbReference type="ARBA" id="ARBA00022692"/>
    </source>
</evidence>
<evidence type="ECO:0000256" key="1">
    <source>
        <dbReference type="ARBA" id="ARBA00004651"/>
    </source>
</evidence>
<dbReference type="Proteomes" id="UP000595197">
    <property type="component" value="Chromosome"/>
</dbReference>
<feature type="transmembrane region" description="Helical" evidence="6">
    <location>
        <begin position="106"/>
        <end position="123"/>
    </location>
</feature>
<feature type="transmembrane region" description="Helical" evidence="6">
    <location>
        <begin position="309"/>
        <end position="328"/>
    </location>
</feature>
<accession>A0ABX7B4Z6</accession>
<evidence type="ECO:0000313" key="7">
    <source>
        <dbReference type="EMBL" id="QQP88880.1"/>
    </source>
</evidence>
<keyword evidence="3 6" id="KW-0812">Transmembrane</keyword>
<dbReference type="Pfam" id="PF02653">
    <property type="entry name" value="BPD_transp_2"/>
    <property type="match status" value="1"/>
</dbReference>
<comment type="subcellular location">
    <subcellularLocation>
        <location evidence="1">Cell membrane</location>
        <topology evidence="1">Multi-pass membrane protein</topology>
    </subcellularLocation>
</comment>
<dbReference type="PANTHER" id="PTHR47089:SF1">
    <property type="entry name" value="GUANOSINE ABC TRANSPORTER PERMEASE PROTEIN NUPP"/>
    <property type="match status" value="1"/>
</dbReference>
<evidence type="ECO:0000256" key="6">
    <source>
        <dbReference type="SAM" id="Phobius"/>
    </source>
</evidence>
<feature type="transmembrane region" description="Helical" evidence="6">
    <location>
        <begin position="340"/>
        <end position="357"/>
    </location>
</feature>
<evidence type="ECO:0000256" key="5">
    <source>
        <dbReference type="ARBA" id="ARBA00023136"/>
    </source>
</evidence>
<dbReference type="PANTHER" id="PTHR47089">
    <property type="entry name" value="ABC TRANSPORTER, PERMEASE PROTEIN"/>
    <property type="match status" value="1"/>
</dbReference>
<feature type="transmembrane region" description="Helical" evidence="6">
    <location>
        <begin position="81"/>
        <end position="99"/>
    </location>
</feature>
<evidence type="ECO:0000256" key="2">
    <source>
        <dbReference type="ARBA" id="ARBA00022475"/>
    </source>
</evidence>
<proteinExistence type="predicted"/>
<dbReference type="CDD" id="cd06580">
    <property type="entry name" value="TM_PBP1_transp_TpRbsC_like"/>
    <property type="match status" value="1"/>
</dbReference>